<reference evidence="1 2" key="1">
    <citation type="submission" date="2012-02" db="EMBL/GenBank/DDBJ databases">
        <title>The Genome Sequence of Bacteroides nordii CL02T12C05.</title>
        <authorList>
            <consortium name="The Broad Institute Genome Sequencing Platform"/>
            <person name="Earl A."/>
            <person name="Ward D."/>
            <person name="Feldgarden M."/>
            <person name="Gevers D."/>
            <person name="Zitomersky N.L."/>
            <person name="Coyne M.J."/>
            <person name="Comstock L.E."/>
            <person name="Young S.K."/>
            <person name="Zeng Q."/>
            <person name="Gargeya S."/>
            <person name="Fitzgerald M."/>
            <person name="Haas B."/>
            <person name="Abouelleil A."/>
            <person name="Alvarado L."/>
            <person name="Arachchi H.M."/>
            <person name="Berlin A."/>
            <person name="Chapman S.B."/>
            <person name="Gearin G."/>
            <person name="Goldberg J."/>
            <person name="Griggs A."/>
            <person name="Gujja S."/>
            <person name="Hansen M."/>
            <person name="Heiman D."/>
            <person name="Howarth C."/>
            <person name="Larimer J."/>
            <person name="Lui A."/>
            <person name="MacDonald P.J.P."/>
            <person name="McCowen C."/>
            <person name="Montmayeur A."/>
            <person name="Murphy C."/>
            <person name="Neiman D."/>
            <person name="Pearson M."/>
            <person name="Priest M."/>
            <person name="Roberts A."/>
            <person name="Saif S."/>
            <person name="Shea T."/>
            <person name="Sisk P."/>
            <person name="Stolte C."/>
            <person name="Sykes S."/>
            <person name="Wortman J."/>
            <person name="Nusbaum C."/>
            <person name="Birren B."/>
        </authorList>
    </citation>
    <scope>NUCLEOTIDE SEQUENCE [LARGE SCALE GENOMIC DNA]</scope>
    <source>
        <strain evidence="1 2">CL02T12C05</strain>
    </source>
</reference>
<gene>
    <name evidence="1" type="ORF">HMPREF1068_00962</name>
</gene>
<name>I8XUT2_9BACE</name>
<accession>I8XUT2</accession>
<organism evidence="1 2">
    <name type="scientific">Bacteroides nordii CL02T12C05</name>
    <dbReference type="NCBI Taxonomy" id="997884"/>
    <lineage>
        <taxon>Bacteria</taxon>
        <taxon>Pseudomonadati</taxon>
        <taxon>Bacteroidota</taxon>
        <taxon>Bacteroidia</taxon>
        <taxon>Bacteroidales</taxon>
        <taxon>Bacteroidaceae</taxon>
        <taxon>Bacteroides</taxon>
    </lineage>
</organism>
<sequence>MALALLQSRGTGIPKCGNRQSHAMIKHSIDLALKIPTFLKSASFLLWDVRRTYMLYIKAKSHITVQSPLFSYVTFAKLAKSLKSPAYNKRNPALSHDKTGLKAIRKEKINRFSHGLTCVHPLLGNSTCHPA</sequence>
<proteinExistence type="predicted"/>
<keyword evidence="2" id="KW-1185">Reference proteome</keyword>
<dbReference type="AlphaFoldDB" id="I8XUT2"/>
<dbReference type="EMBL" id="AGXS01000011">
    <property type="protein sequence ID" value="EIY53792.1"/>
    <property type="molecule type" value="Genomic_DNA"/>
</dbReference>
<dbReference type="HOGENOM" id="CLU_1923375_0_0_10"/>
<comment type="caution">
    <text evidence="1">The sequence shown here is derived from an EMBL/GenBank/DDBJ whole genome shotgun (WGS) entry which is preliminary data.</text>
</comment>
<protein>
    <submittedName>
        <fullName evidence="1">Uncharacterized protein</fullName>
    </submittedName>
</protein>
<evidence type="ECO:0000313" key="1">
    <source>
        <dbReference type="EMBL" id="EIY53792.1"/>
    </source>
</evidence>
<evidence type="ECO:0000313" key="2">
    <source>
        <dbReference type="Proteomes" id="UP000003089"/>
    </source>
</evidence>
<dbReference type="Proteomes" id="UP000003089">
    <property type="component" value="Unassembled WGS sequence"/>
</dbReference>